<dbReference type="AlphaFoldDB" id="A0AA88YFA8"/>
<dbReference type="InterPro" id="IPR025754">
    <property type="entry name" value="TRC8_N_dom"/>
</dbReference>
<feature type="region of interest" description="Disordered" evidence="9">
    <location>
        <begin position="77"/>
        <end position="101"/>
    </location>
</feature>
<dbReference type="GO" id="GO:0036503">
    <property type="term" value="P:ERAD pathway"/>
    <property type="evidence" value="ECO:0007669"/>
    <property type="project" value="TreeGrafter"/>
</dbReference>
<feature type="domain" description="RING-type" evidence="11">
    <location>
        <begin position="595"/>
        <end position="633"/>
    </location>
</feature>
<protein>
    <recommendedName>
        <fullName evidence="11">RING-type domain-containing protein</fullName>
    </recommendedName>
</protein>
<feature type="transmembrane region" description="Helical" evidence="10">
    <location>
        <begin position="126"/>
        <end position="148"/>
    </location>
</feature>
<dbReference type="Pfam" id="PF13639">
    <property type="entry name" value="zf-RING_2"/>
    <property type="match status" value="1"/>
</dbReference>
<dbReference type="SMART" id="SM00184">
    <property type="entry name" value="RING"/>
    <property type="match status" value="1"/>
</dbReference>
<feature type="transmembrane region" description="Helical" evidence="10">
    <location>
        <begin position="307"/>
        <end position="327"/>
    </location>
</feature>
<keyword evidence="5" id="KW-0862">Zinc</keyword>
<dbReference type="EMBL" id="VSWD01000008">
    <property type="protein sequence ID" value="KAK3095556.1"/>
    <property type="molecule type" value="Genomic_DNA"/>
</dbReference>
<evidence type="ECO:0000259" key="11">
    <source>
        <dbReference type="PROSITE" id="PS50089"/>
    </source>
</evidence>
<evidence type="ECO:0000256" key="1">
    <source>
        <dbReference type="ARBA" id="ARBA00004141"/>
    </source>
</evidence>
<keyword evidence="3" id="KW-0479">Metal-binding</keyword>
<dbReference type="InterPro" id="IPR011016">
    <property type="entry name" value="Znf_RING-CH"/>
</dbReference>
<dbReference type="Gene3D" id="3.30.40.10">
    <property type="entry name" value="Zinc/RING finger domain, C3HC4 (zinc finger)"/>
    <property type="match status" value="1"/>
</dbReference>
<keyword evidence="13" id="KW-1185">Reference proteome</keyword>
<evidence type="ECO:0000256" key="6">
    <source>
        <dbReference type="ARBA" id="ARBA00022989"/>
    </source>
</evidence>
<evidence type="ECO:0000256" key="10">
    <source>
        <dbReference type="SAM" id="Phobius"/>
    </source>
</evidence>
<proteinExistence type="predicted"/>
<keyword evidence="2 10" id="KW-0812">Transmembrane</keyword>
<evidence type="ECO:0000256" key="2">
    <source>
        <dbReference type="ARBA" id="ARBA00022692"/>
    </source>
</evidence>
<dbReference type="PROSITE" id="PS50089">
    <property type="entry name" value="ZF_RING_2"/>
    <property type="match status" value="1"/>
</dbReference>
<dbReference type="GO" id="GO:0061630">
    <property type="term" value="F:ubiquitin protein ligase activity"/>
    <property type="evidence" value="ECO:0007669"/>
    <property type="project" value="TreeGrafter"/>
</dbReference>
<organism evidence="12 13">
    <name type="scientific">Pinctada imbricata</name>
    <name type="common">Atlantic pearl-oyster</name>
    <name type="synonym">Pinctada martensii</name>
    <dbReference type="NCBI Taxonomy" id="66713"/>
    <lineage>
        <taxon>Eukaryota</taxon>
        <taxon>Metazoa</taxon>
        <taxon>Spiralia</taxon>
        <taxon>Lophotrochozoa</taxon>
        <taxon>Mollusca</taxon>
        <taxon>Bivalvia</taxon>
        <taxon>Autobranchia</taxon>
        <taxon>Pteriomorphia</taxon>
        <taxon>Pterioida</taxon>
        <taxon>Pterioidea</taxon>
        <taxon>Pteriidae</taxon>
        <taxon>Pinctada</taxon>
    </lineage>
</organism>
<dbReference type="InterPro" id="IPR013083">
    <property type="entry name" value="Znf_RING/FYVE/PHD"/>
</dbReference>
<dbReference type="GO" id="GO:0043161">
    <property type="term" value="P:proteasome-mediated ubiquitin-dependent protein catabolic process"/>
    <property type="evidence" value="ECO:0007669"/>
    <property type="project" value="TreeGrafter"/>
</dbReference>
<evidence type="ECO:0000256" key="9">
    <source>
        <dbReference type="SAM" id="MobiDB-lite"/>
    </source>
</evidence>
<keyword evidence="4 8" id="KW-0863">Zinc-finger</keyword>
<dbReference type="PANTHER" id="PTHR22763">
    <property type="entry name" value="RING ZINC FINGER PROTEIN"/>
    <property type="match status" value="1"/>
</dbReference>
<evidence type="ECO:0000313" key="12">
    <source>
        <dbReference type="EMBL" id="KAK3095556.1"/>
    </source>
</evidence>
<dbReference type="PANTHER" id="PTHR22763:SF191">
    <property type="entry name" value="RING FINGER PROTEIN 145 HOMOLOG"/>
    <property type="match status" value="1"/>
</dbReference>
<dbReference type="GO" id="GO:0016020">
    <property type="term" value="C:membrane"/>
    <property type="evidence" value="ECO:0007669"/>
    <property type="project" value="UniProtKB-SubCell"/>
</dbReference>
<dbReference type="GO" id="GO:0008270">
    <property type="term" value="F:zinc ion binding"/>
    <property type="evidence" value="ECO:0007669"/>
    <property type="project" value="UniProtKB-KW"/>
</dbReference>
<accession>A0AA88YFA8</accession>
<feature type="transmembrane region" description="Helical" evidence="10">
    <location>
        <begin position="333"/>
        <end position="357"/>
    </location>
</feature>
<evidence type="ECO:0000256" key="4">
    <source>
        <dbReference type="ARBA" id="ARBA00022771"/>
    </source>
</evidence>
<evidence type="ECO:0000256" key="5">
    <source>
        <dbReference type="ARBA" id="ARBA00022833"/>
    </source>
</evidence>
<comment type="subcellular location">
    <subcellularLocation>
        <location evidence="1">Membrane</location>
        <topology evidence="1">Multi-pass membrane protein</topology>
    </subcellularLocation>
</comment>
<dbReference type="Proteomes" id="UP001186944">
    <property type="component" value="Unassembled WGS sequence"/>
</dbReference>
<feature type="transmembrane region" description="Helical" evidence="10">
    <location>
        <begin position="471"/>
        <end position="494"/>
    </location>
</feature>
<evidence type="ECO:0000256" key="7">
    <source>
        <dbReference type="ARBA" id="ARBA00023136"/>
    </source>
</evidence>
<name>A0AA88YFA8_PINIB</name>
<feature type="compositionally biased region" description="Basic and acidic residues" evidence="9">
    <location>
        <begin position="79"/>
        <end position="97"/>
    </location>
</feature>
<feature type="transmembrane region" description="Helical" evidence="10">
    <location>
        <begin position="231"/>
        <end position="250"/>
    </location>
</feature>
<dbReference type="InterPro" id="IPR050731">
    <property type="entry name" value="HRD1_E3_ubiq-ligases"/>
</dbReference>
<dbReference type="GO" id="GO:0012505">
    <property type="term" value="C:endomembrane system"/>
    <property type="evidence" value="ECO:0007669"/>
    <property type="project" value="TreeGrafter"/>
</dbReference>
<dbReference type="Pfam" id="PF13705">
    <property type="entry name" value="TRC8_N"/>
    <property type="match status" value="1"/>
</dbReference>
<gene>
    <name evidence="12" type="ORF">FSP39_016080</name>
</gene>
<keyword evidence="6 10" id="KW-1133">Transmembrane helix</keyword>
<reference evidence="12" key="1">
    <citation type="submission" date="2019-08" db="EMBL/GenBank/DDBJ databases">
        <title>The improved chromosome-level genome for the pearl oyster Pinctada fucata martensii using PacBio sequencing and Hi-C.</title>
        <authorList>
            <person name="Zheng Z."/>
        </authorList>
    </citation>
    <scope>NUCLEOTIDE SEQUENCE</scope>
    <source>
        <strain evidence="12">ZZ-2019</strain>
        <tissue evidence="12">Adductor muscle</tissue>
    </source>
</reference>
<feature type="transmembrane region" description="Helical" evidence="10">
    <location>
        <begin position="178"/>
        <end position="198"/>
    </location>
</feature>
<evidence type="ECO:0000313" key="13">
    <source>
        <dbReference type="Proteomes" id="UP001186944"/>
    </source>
</evidence>
<feature type="transmembrane region" description="Helical" evidence="10">
    <location>
        <begin position="270"/>
        <end position="295"/>
    </location>
</feature>
<feature type="transmembrane region" description="Helical" evidence="10">
    <location>
        <begin position="438"/>
        <end position="459"/>
    </location>
</feature>
<keyword evidence="7 10" id="KW-0472">Membrane</keyword>
<dbReference type="SUPFAM" id="SSF57850">
    <property type="entry name" value="RING/U-box"/>
    <property type="match status" value="1"/>
</dbReference>
<evidence type="ECO:0000256" key="8">
    <source>
        <dbReference type="PROSITE-ProRule" id="PRU00175"/>
    </source>
</evidence>
<sequence length="639" mass="73961">MNLKVTKEHLHSALDVILRVPALWFTEVLCRTDPHDAIKEFSGISELSTLVTIAYYFGMYICIQCIPLPNCFEGEDSEGERQGRKRLEEREGGEGGIRKGKRGKGEAVLVSVLSITLLPLRKLVDLYMYLISGLLLYLAYHTSAVYVADERMVRVENSIGREGNNIPMKMKLEMMLPSYLYLGVQCVIAVLIAYLTKVRNLKKIGVFIFTLPPLGQLCGVPDYLIETLHDLATYFSFLILFLFAFVNLIAVLEVWKDLLNQLTPLQVEEFIPFVLEIWQLRKVSIQLLIYWIFLFSKQLYINIMGRVIPLYLSQNGIIFAVLFIIGQCCTTKVSLIAFCVTISYVSYCSLLFTRLFLQGFRGNQPDNNGMRGWGEGFVTLICTYSNGFLDEELFQRAVLMRSLTFIVIILHLQFMHEMCEPILLSLSTHHDQNIAKNLRAVILFLFLFMFPVYITYCIFQDIDFSFRLLVIISYCLIISVKISGSLIVYTLFMYDSLRKETWDALDDFIYYVRSTVRVLEISVAALILCNLLKDSFFEQWSWIDPLILPIHCYFNIWEPSQTGWKTFLLRREAIKRLESFPLATKRDLEEYNDVCAICYQGMTSARITHCKHLFHATCLKKWVYVKDSCPICQNRIYQP</sequence>
<comment type="caution">
    <text evidence="12">The sequence shown here is derived from an EMBL/GenBank/DDBJ whole genome shotgun (WGS) entry which is preliminary data.</text>
</comment>
<dbReference type="SMART" id="SM00744">
    <property type="entry name" value="RINGv"/>
    <property type="match status" value="1"/>
</dbReference>
<dbReference type="InterPro" id="IPR001841">
    <property type="entry name" value="Znf_RING"/>
</dbReference>
<evidence type="ECO:0000256" key="3">
    <source>
        <dbReference type="ARBA" id="ARBA00022723"/>
    </source>
</evidence>